<evidence type="ECO:0000313" key="5">
    <source>
        <dbReference type="EMBL" id="TCK16967.1"/>
    </source>
</evidence>
<dbReference type="SUPFAM" id="SSF54211">
    <property type="entry name" value="Ribosomal protein S5 domain 2-like"/>
    <property type="match status" value="1"/>
</dbReference>
<sequence length="511" mass="55715">MSLAIVFSRAQLGVDAPLVTVEVHLSNGLPALSIVGLPEAAVRESRERVRSALLHSGFEFPARRLTVNLAPADLPKQGGRYDLAIAIGILAASGQIPDEALSEYEFVAELALGGGLRPVHGVLPGALACRKAQRRLICARDNAAEAALADPANSLVADQLLDICQHLRKLEPLDRPQDPLLTHALPTELPDLIDVRGQAHARRALEITAAGAHNLLLIGPPGTGKTLLASRLPGLLPPLSETEALEAAAVQSVCGKPLDIQRWRTRPFRAPHHNATAAALVGGGSIPRPGEISLAHNGVLFLDELPEFQRHALDMLREPMETGSVTVSRASARAEFPARFQFVAAMNPCPCGYLGDEEHDCQCSLLQIQRYRARVSGPLLDRIDLHVDMPRLPWRQLEQEIGENSATVRQRVIQARERQQVRGRLNAHLTLVDLEEVCQLGRAEKQLIDKVATRFRLSPRAIHRIQRVARSIADLDDSMKVTHIHLQEACSYRCNEGKPSRTVSMASGCQS</sequence>
<name>A0A4R1H5H2_9GAMM</name>
<dbReference type="Pfam" id="PF01078">
    <property type="entry name" value="Mg_chelatase"/>
    <property type="match status" value="1"/>
</dbReference>
<dbReference type="AlphaFoldDB" id="A0A4R1H5H2"/>
<dbReference type="InterPro" id="IPR004482">
    <property type="entry name" value="Mg_chelat-rel"/>
</dbReference>
<dbReference type="InterPro" id="IPR020568">
    <property type="entry name" value="Ribosomal_Su5_D2-typ_SF"/>
</dbReference>
<dbReference type="GO" id="GO:0003677">
    <property type="term" value="F:DNA binding"/>
    <property type="evidence" value="ECO:0007669"/>
    <property type="project" value="InterPro"/>
</dbReference>
<dbReference type="NCBIfam" id="NF007365">
    <property type="entry name" value="PRK09862.1"/>
    <property type="match status" value="1"/>
</dbReference>
<reference evidence="5 6" key="1">
    <citation type="submission" date="2019-03" db="EMBL/GenBank/DDBJ databases">
        <title>Genomic Encyclopedia of Type Strains, Phase IV (KMG-IV): sequencing the most valuable type-strain genomes for metagenomic binning, comparative biology and taxonomic classification.</title>
        <authorList>
            <person name="Goeker M."/>
        </authorList>
    </citation>
    <scope>NUCLEOTIDE SEQUENCE [LARGE SCALE GENOMIC DNA]</scope>
    <source>
        <strain evidence="5 6">DSM 19610</strain>
    </source>
</reference>
<keyword evidence="3" id="KW-0067">ATP-binding</keyword>
<dbReference type="Proteomes" id="UP000295707">
    <property type="component" value="Unassembled WGS sequence"/>
</dbReference>
<evidence type="ECO:0000259" key="4">
    <source>
        <dbReference type="PROSITE" id="PS50051"/>
    </source>
</evidence>
<dbReference type="PRINTS" id="PR01657">
    <property type="entry name" value="MCMFAMILY"/>
</dbReference>
<dbReference type="GO" id="GO:0005524">
    <property type="term" value="F:ATP binding"/>
    <property type="evidence" value="ECO:0007669"/>
    <property type="project" value="UniProtKB-KW"/>
</dbReference>
<evidence type="ECO:0000256" key="1">
    <source>
        <dbReference type="ARBA" id="ARBA00006354"/>
    </source>
</evidence>
<dbReference type="SMART" id="SM00382">
    <property type="entry name" value="AAA"/>
    <property type="match status" value="1"/>
</dbReference>
<evidence type="ECO:0000256" key="3">
    <source>
        <dbReference type="ARBA" id="ARBA00022840"/>
    </source>
</evidence>
<feature type="domain" description="MCM C-terminal AAA(+) ATPase" evidence="4">
    <location>
        <begin position="290"/>
        <end position="385"/>
    </location>
</feature>
<dbReference type="Pfam" id="PF13335">
    <property type="entry name" value="Mg_chelatase_C"/>
    <property type="match status" value="1"/>
</dbReference>
<dbReference type="NCBIfam" id="TIGR00368">
    <property type="entry name" value="YifB family Mg chelatase-like AAA ATPase"/>
    <property type="match status" value="1"/>
</dbReference>
<dbReference type="Gene3D" id="3.40.50.300">
    <property type="entry name" value="P-loop containing nucleotide triphosphate hydrolases"/>
    <property type="match status" value="1"/>
</dbReference>
<dbReference type="InterPro" id="IPR014721">
    <property type="entry name" value="Ribsml_uS5_D2-typ_fold_subgr"/>
</dbReference>
<keyword evidence="2" id="KW-0547">Nucleotide-binding</keyword>
<proteinExistence type="inferred from homology"/>
<evidence type="ECO:0000256" key="2">
    <source>
        <dbReference type="ARBA" id="ARBA00022741"/>
    </source>
</evidence>
<dbReference type="Gene3D" id="3.30.230.10">
    <property type="match status" value="1"/>
</dbReference>
<dbReference type="OrthoDB" id="9813147at2"/>
<gene>
    <name evidence="5" type="ORF">DFR30_0187</name>
</gene>
<comment type="caution">
    <text evidence="5">The sequence shown here is derived from an EMBL/GenBank/DDBJ whole genome shotgun (WGS) entry which is preliminary data.</text>
</comment>
<evidence type="ECO:0000313" key="6">
    <source>
        <dbReference type="Proteomes" id="UP000295707"/>
    </source>
</evidence>
<comment type="similarity">
    <text evidence="1">Belongs to the Mg-chelatase subunits D/I family. ComM subfamily.</text>
</comment>
<dbReference type="PANTHER" id="PTHR32039:SF7">
    <property type="entry name" value="COMPETENCE PROTEIN COMM"/>
    <property type="match status" value="1"/>
</dbReference>
<dbReference type="PROSITE" id="PS50051">
    <property type="entry name" value="MCM_2"/>
    <property type="match status" value="1"/>
</dbReference>
<dbReference type="InterPro" id="IPR025158">
    <property type="entry name" value="Mg_chelat-rel_C"/>
</dbReference>
<dbReference type="SUPFAM" id="SSF52540">
    <property type="entry name" value="P-loop containing nucleoside triphosphate hydrolases"/>
    <property type="match status" value="1"/>
</dbReference>
<dbReference type="InterPro" id="IPR000523">
    <property type="entry name" value="Mg_chelatse_chII-like_cat_dom"/>
</dbReference>
<dbReference type="InterPro" id="IPR027417">
    <property type="entry name" value="P-loop_NTPase"/>
</dbReference>
<dbReference type="InterPro" id="IPR045006">
    <property type="entry name" value="CHLI-like"/>
</dbReference>
<dbReference type="RefSeq" id="WP_132970890.1">
    <property type="nucleotide sequence ID" value="NZ_SMFX01000001.1"/>
</dbReference>
<dbReference type="InterPro" id="IPR001208">
    <property type="entry name" value="MCM_dom"/>
</dbReference>
<protein>
    <submittedName>
        <fullName evidence="5">Magnesium chelatase family protein</fullName>
    </submittedName>
</protein>
<dbReference type="PANTHER" id="PTHR32039">
    <property type="entry name" value="MAGNESIUM-CHELATASE SUBUNIT CHLI"/>
    <property type="match status" value="1"/>
</dbReference>
<dbReference type="Pfam" id="PF13541">
    <property type="entry name" value="ChlI"/>
    <property type="match status" value="1"/>
</dbReference>
<organism evidence="5 6">
    <name type="scientific">Thiogranum longum</name>
    <dbReference type="NCBI Taxonomy" id="1537524"/>
    <lineage>
        <taxon>Bacteria</taxon>
        <taxon>Pseudomonadati</taxon>
        <taxon>Pseudomonadota</taxon>
        <taxon>Gammaproteobacteria</taxon>
        <taxon>Chromatiales</taxon>
        <taxon>Ectothiorhodospiraceae</taxon>
        <taxon>Thiogranum</taxon>
    </lineage>
</organism>
<accession>A0A4R1H5H2</accession>
<dbReference type="InterPro" id="IPR003593">
    <property type="entry name" value="AAA+_ATPase"/>
</dbReference>
<dbReference type="EMBL" id="SMFX01000001">
    <property type="protein sequence ID" value="TCK16967.1"/>
    <property type="molecule type" value="Genomic_DNA"/>
</dbReference>
<keyword evidence="6" id="KW-1185">Reference proteome</keyword>